<evidence type="ECO:0000313" key="13">
    <source>
        <dbReference type="Proteomes" id="UP001180020"/>
    </source>
</evidence>
<dbReference type="PANTHER" id="PTHR43895">
    <property type="entry name" value="CALCIUM/CALMODULIN-DEPENDENT PROTEIN KINASE KINASE-RELATED"/>
    <property type="match status" value="1"/>
</dbReference>
<keyword evidence="4 8" id="KW-0547">Nucleotide-binding</keyword>
<evidence type="ECO:0000256" key="2">
    <source>
        <dbReference type="ARBA" id="ARBA00022527"/>
    </source>
</evidence>
<evidence type="ECO:0000313" key="12">
    <source>
        <dbReference type="EMBL" id="KAK1287277.1"/>
    </source>
</evidence>
<evidence type="ECO:0000256" key="3">
    <source>
        <dbReference type="ARBA" id="ARBA00022679"/>
    </source>
</evidence>
<evidence type="ECO:0000256" key="9">
    <source>
        <dbReference type="RuleBase" id="RU000304"/>
    </source>
</evidence>
<evidence type="ECO:0000256" key="5">
    <source>
        <dbReference type="ARBA" id="ARBA00022777"/>
    </source>
</evidence>
<dbReference type="PROSITE" id="PS50011">
    <property type="entry name" value="PROTEIN_KINASE_DOM"/>
    <property type="match status" value="1"/>
</dbReference>
<evidence type="ECO:0000256" key="4">
    <source>
        <dbReference type="ARBA" id="ARBA00022741"/>
    </source>
</evidence>
<dbReference type="Gene3D" id="1.10.510.10">
    <property type="entry name" value="Transferase(Phosphotransferase) domain 1"/>
    <property type="match status" value="1"/>
</dbReference>
<name>A0AAV9CEV3_ACOCL</name>
<dbReference type="FunFam" id="3.30.200.20:FF:000003">
    <property type="entry name" value="Non-specific serine/threonine protein kinase"/>
    <property type="match status" value="1"/>
</dbReference>
<keyword evidence="2 9" id="KW-0723">Serine/threonine-protein kinase</keyword>
<dbReference type="Pfam" id="PF00069">
    <property type="entry name" value="Pkinase"/>
    <property type="match status" value="1"/>
</dbReference>
<reference evidence="12" key="2">
    <citation type="submission" date="2023-06" db="EMBL/GenBank/DDBJ databases">
        <authorList>
            <person name="Ma L."/>
            <person name="Liu K.-W."/>
            <person name="Li Z."/>
            <person name="Hsiao Y.-Y."/>
            <person name="Qi Y."/>
            <person name="Fu T."/>
            <person name="Tang G."/>
            <person name="Zhang D."/>
            <person name="Sun W.-H."/>
            <person name="Liu D.-K."/>
            <person name="Li Y."/>
            <person name="Chen G.-Z."/>
            <person name="Liu X.-D."/>
            <person name="Liao X.-Y."/>
            <person name="Jiang Y.-T."/>
            <person name="Yu X."/>
            <person name="Hao Y."/>
            <person name="Huang J."/>
            <person name="Zhao X.-W."/>
            <person name="Ke S."/>
            <person name="Chen Y.-Y."/>
            <person name="Wu W.-L."/>
            <person name="Hsu J.-L."/>
            <person name="Lin Y.-F."/>
            <person name="Huang M.-D."/>
            <person name="Li C.-Y."/>
            <person name="Huang L."/>
            <person name="Wang Z.-W."/>
            <person name="Zhao X."/>
            <person name="Zhong W.-Y."/>
            <person name="Peng D.-H."/>
            <person name="Ahmad S."/>
            <person name="Lan S."/>
            <person name="Zhang J.-S."/>
            <person name="Tsai W.-C."/>
            <person name="Van De Peer Y."/>
            <person name="Liu Z.-J."/>
        </authorList>
    </citation>
    <scope>NUCLEOTIDE SEQUENCE</scope>
    <source>
        <strain evidence="12">CP</strain>
        <tissue evidence="12">Leaves</tissue>
    </source>
</reference>
<keyword evidence="3" id="KW-0808">Transferase</keyword>
<dbReference type="SUPFAM" id="SSF56112">
    <property type="entry name" value="Protein kinase-like (PK-like)"/>
    <property type="match status" value="1"/>
</dbReference>
<evidence type="ECO:0000259" key="11">
    <source>
        <dbReference type="PROSITE" id="PS50011"/>
    </source>
</evidence>
<proteinExistence type="inferred from homology"/>
<feature type="region of interest" description="Disordered" evidence="10">
    <location>
        <begin position="310"/>
        <end position="329"/>
    </location>
</feature>
<evidence type="ECO:0000256" key="8">
    <source>
        <dbReference type="PROSITE-ProRule" id="PRU10141"/>
    </source>
</evidence>
<dbReference type="InterPro" id="IPR017441">
    <property type="entry name" value="Protein_kinase_ATP_BS"/>
</dbReference>
<keyword evidence="5 12" id="KW-0418">Kinase</keyword>
<organism evidence="12 13">
    <name type="scientific">Acorus calamus</name>
    <name type="common">Sweet flag</name>
    <dbReference type="NCBI Taxonomy" id="4465"/>
    <lineage>
        <taxon>Eukaryota</taxon>
        <taxon>Viridiplantae</taxon>
        <taxon>Streptophyta</taxon>
        <taxon>Embryophyta</taxon>
        <taxon>Tracheophyta</taxon>
        <taxon>Spermatophyta</taxon>
        <taxon>Magnoliopsida</taxon>
        <taxon>Liliopsida</taxon>
        <taxon>Acoraceae</taxon>
        <taxon>Acorus</taxon>
    </lineage>
</organism>
<dbReference type="AlphaFoldDB" id="A0AAV9CEV3"/>
<dbReference type="Proteomes" id="UP001180020">
    <property type="component" value="Unassembled WGS sequence"/>
</dbReference>
<dbReference type="FunFam" id="1.10.510.10:FF:000571">
    <property type="entry name" value="Maternal embryonic leucine zipper kinase"/>
    <property type="match status" value="1"/>
</dbReference>
<comment type="function">
    <text evidence="7">CIPK serine-threonine protein kinases interact with CBL proteins. Binding of a CBL protein to the regulatory NAF domain of CIPK protein lead to the activation of the kinase in a calcium-dependent manner.</text>
</comment>
<comment type="similarity">
    <text evidence="1">Belongs to the protein kinase superfamily. CAMK Ser/Thr protein kinase family. SNF1 subfamily.</text>
</comment>
<evidence type="ECO:0000256" key="7">
    <source>
        <dbReference type="ARBA" id="ARBA00058225"/>
    </source>
</evidence>
<comment type="caution">
    <text evidence="12">The sequence shown here is derived from an EMBL/GenBank/DDBJ whole genome shotgun (WGS) entry which is preliminary data.</text>
</comment>
<evidence type="ECO:0000256" key="1">
    <source>
        <dbReference type="ARBA" id="ARBA00006234"/>
    </source>
</evidence>
<dbReference type="PROSITE" id="PS00108">
    <property type="entry name" value="PROTEIN_KINASE_ST"/>
    <property type="match status" value="1"/>
</dbReference>
<evidence type="ECO:0000256" key="6">
    <source>
        <dbReference type="ARBA" id="ARBA00022840"/>
    </source>
</evidence>
<dbReference type="InterPro" id="IPR011009">
    <property type="entry name" value="Kinase-like_dom_sf"/>
</dbReference>
<sequence>MKTPTTTTKEQQQQQPLLGKYILGRLLGRGTFAKVYHARSTAAAASEVAIKVIDKSKLPSAASARVLSEVSAMRALKNHPNIVNLREVMATKTKIYLVMDYVQGGDLHSTLIRKGGRLSEILARKYFAQLVTTLRFCHSLGVAHRDVKPQNLLLDRDGSLKVSDFGLSALGDILSLRTACGTPAYTAPEVLAMRGYDGARADAWSCGVILYVFIAGRLPFDDSNIGLMYRKIRRREFGFPGWFPPQARRVVLRLLDPNPETRIGLDAVAELAWLKRRASDVRCGGVGLGEEKAMMARVVMRRWETEEEVCGGGGVSGRGVGGEGGGGWG</sequence>
<dbReference type="GO" id="GO:0004674">
    <property type="term" value="F:protein serine/threonine kinase activity"/>
    <property type="evidence" value="ECO:0007669"/>
    <property type="project" value="UniProtKB-KW"/>
</dbReference>
<dbReference type="InterPro" id="IPR000719">
    <property type="entry name" value="Prot_kinase_dom"/>
</dbReference>
<gene>
    <name evidence="12" type="primary">CIPK4</name>
    <name evidence="12" type="ORF">QJS10_CPB19g01102</name>
</gene>
<dbReference type="GO" id="GO:0007165">
    <property type="term" value="P:signal transduction"/>
    <property type="evidence" value="ECO:0007669"/>
    <property type="project" value="TreeGrafter"/>
</dbReference>
<feature type="domain" description="Protein kinase" evidence="11">
    <location>
        <begin position="21"/>
        <end position="274"/>
    </location>
</feature>
<keyword evidence="13" id="KW-1185">Reference proteome</keyword>
<dbReference type="InterPro" id="IPR008271">
    <property type="entry name" value="Ser/Thr_kinase_AS"/>
</dbReference>
<protein>
    <submittedName>
        <fullName evidence="12">CBL-interacting serine/threonine-protein kinase 4</fullName>
    </submittedName>
</protein>
<keyword evidence="6 8" id="KW-0067">ATP-binding</keyword>
<dbReference type="PANTHER" id="PTHR43895:SF33">
    <property type="entry name" value="PROTEIN KINASE DOMAIN-CONTAINING PROTEIN"/>
    <property type="match status" value="1"/>
</dbReference>
<dbReference type="SMART" id="SM00220">
    <property type="entry name" value="S_TKc"/>
    <property type="match status" value="1"/>
</dbReference>
<dbReference type="EMBL" id="JAUJYO010000019">
    <property type="protein sequence ID" value="KAK1287277.1"/>
    <property type="molecule type" value="Genomic_DNA"/>
</dbReference>
<evidence type="ECO:0000256" key="10">
    <source>
        <dbReference type="SAM" id="MobiDB-lite"/>
    </source>
</evidence>
<accession>A0AAV9CEV3</accession>
<feature type="binding site" evidence="8">
    <location>
        <position position="51"/>
    </location>
    <ligand>
        <name>ATP</name>
        <dbReference type="ChEBI" id="CHEBI:30616"/>
    </ligand>
</feature>
<dbReference type="PROSITE" id="PS00107">
    <property type="entry name" value="PROTEIN_KINASE_ATP"/>
    <property type="match status" value="1"/>
</dbReference>
<dbReference type="GO" id="GO:0005524">
    <property type="term" value="F:ATP binding"/>
    <property type="evidence" value="ECO:0007669"/>
    <property type="project" value="UniProtKB-UniRule"/>
</dbReference>
<reference evidence="12" key="1">
    <citation type="journal article" date="2023" name="Nat. Commun.">
        <title>Diploid and tetraploid genomes of Acorus and the evolution of monocots.</title>
        <authorList>
            <person name="Ma L."/>
            <person name="Liu K.W."/>
            <person name="Li Z."/>
            <person name="Hsiao Y.Y."/>
            <person name="Qi Y."/>
            <person name="Fu T."/>
            <person name="Tang G.D."/>
            <person name="Zhang D."/>
            <person name="Sun W.H."/>
            <person name="Liu D.K."/>
            <person name="Li Y."/>
            <person name="Chen G.Z."/>
            <person name="Liu X.D."/>
            <person name="Liao X.Y."/>
            <person name="Jiang Y.T."/>
            <person name="Yu X."/>
            <person name="Hao Y."/>
            <person name="Huang J."/>
            <person name="Zhao X.W."/>
            <person name="Ke S."/>
            <person name="Chen Y.Y."/>
            <person name="Wu W.L."/>
            <person name="Hsu J.L."/>
            <person name="Lin Y.F."/>
            <person name="Huang M.D."/>
            <person name="Li C.Y."/>
            <person name="Huang L."/>
            <person name="Wang Z.W."/>
            <person name="Zhao X."/>
            <person name="Zhong W.Y."/>
            <person name="Peng D.H."/>
            <person name="Ahmad S."/>
            <person name="Lan S."/>
            <person name="Zhang J.S."/>
            <person name="Tsai W.C."/>
            <person name="Van de Peer Y."/>
            <person name="Liu Z.J."/>
        </authorList>
    </citation>
    <scope>NUCLEOTIDE SEQUENCE</scope>
    <source>
        <strain evidence="12">CP</strain>
    </source>
</reference>